<evidence type="ECO:0000259" key="12">
    <source>
        <dbReference type="Pfam" id="PF00316"/>
    </source>
</evidence>
<evidence type="ECO:0000256" key="3">
    <source>
        <dbReference type="ARBA" id="ARBA00010941"/>
    </source>
</evidence>
<evidence type="ECO:0000256" key="6">
    <source>
        <dbReference type="ARBA" id="ARBA00022801"/>
    </source>
</evidence>
<dbReference type="EMBL" id="CP031080">
    <property type="protein sequence ID" value="AYF03537.1"/>
    <property type="molecule type" value="Genomic_DNA"/>
</dbReference>
<feature type="binding site" evidence="9">
    <location>
        <position position="133"/>
    </location>
    <ligand>
        <name>Mg(2+)</name>
        <dbReference type="ChEBI" id="CHEBI:18420"/>
        <label>1</label>
    </ligand>
</feature>
<keyword evidence="6 9" id="KW-0378">Hydrolase</keyword>
<dbReference type="Gene3D" id="3.40.190.80">
    <property type="match status" value="1"/>
</dbReference>
<feature type="binding site" evidence="9">
    <location>
        <position position="291"/>
    </location>
    <ligand>
        <name>Mg(2+)</name>
        <dbReference type="ChEBI" id="CHEBI:18420"/>
        <label>2</label>
    </ligand>
</feature>
<feature type="binding site" evidence="9">
    <location>
        <position position="219"/>
    </location>
    <ligand>
        <name>substrate</name>
    </ligand>
</feature>
<keyword evidence="8 9" id="KW-0119">Carbohydrate metabolism</keyword>
<dbReference type="CDD" id="cd00354">
    <property type="entry name" value="FBPase"/>
    <property type="match status" value="1"/>
</dbReference>
<accession>A0A386USC2</accession>
<dbReference type="GO" id="GO:0006002">
    <property type="term" value="P:fructose 6-phosphate metabolic process"/>
    <property type="evidence" value="ECO:0007669"/>
    <property type="project" value="TreeGrafter"/>
</dbReference>
<dbReference type="Gene3D" id="3.30.540.10">
    <property type="entry name" value="Fructose-1,6-Bisphosphatase, subunit A, domain 1"/>
    <property type="match status" value="1"/>
</dbReference>
<dbReference type="GO" id="GO:0005986">
    <property type="term" value="P:sucrose biosynthetic process"/>
    <property type="evidence" value="ECO:0007669"/>
    <property type="project" value="TreeGrafter"/>
</dbReference>
<dbReference type="InterPro" id="IPR033391">
    <property type="entry name" value="FBPase_N"/>
</dbReference>
<gene>
    <name evidence="9" type="primary">fbp</name>
    <name evidence="14" type="ORF">PY32053_03998</name>
</gene>
<evidence type="ECO:0000313" key="15">
    <source>
        <dbReference type="Proteomes" id="UP000272010"/>
    </source>
</evidence>
<feature type="domain" description="Fructose-1-6-bisphosphatase class 1 C-terminal" evidence="13">
    <location>
        <begin position="212"/>
        <end position="342"/>
    </location>
</feature>
<feature type="binding site" evidence="9">
    <location>
        <position position="112"/>
    </location>
    <ligand>
        <name>Mg(2+)</name>
        <dbReference type="ChEBI" id="CHEBI:18420"/>
        <label>1</label>
    </ligand>
</feature>
<dbReference type="GO" id="GO:0006000">
    <property type="term" value="P:fructose metabolic process"/>
    <property type="evidence" value="ECO:0007669"/>
    <property type="project" value="TreeGrafter"/>
</dbReference>
<proteinExistence type="inferred from homology"/>
<comment type="subcellular location">
    <subcellularLocation>
        <location evidence="9">Cytoplasm</location>
    </subcellularLocation>
</comment>
<geneLocation type="plasmid" evidence="15">
    <name>pyee2</name>
</geneLocation>
<dbReference type="PIRSF" id="PIRSF500210">
    <property type="entry name" value="FBPtase"/>
    <property type="match status" value="1"/>
</dbReference>
<dbReference type="InterPro" id="IPR028343">
    <property type="entry name" value="FBPtase"/>
</dbReference>
<protein>
    <recommendedName>
        <fullName evidence="9">Fructose-1,6-bisphosphatase class 1</fullName>
        <shortName evidence="9">FBPase class 1</shortName>
        <ecNumber evidence="9">3.1.3.11</ecNumber>
    </recommendedName>
    <alternativeName>
        <fullName evidence="9">D-fructose-1,6-bisphosphate 1-phosphohydrolase class 1</fullName>
    </alternativeName>
</protein>
<feature type="domain" description="Fructose-1-6-bisphosphatase class I N-terminal" evidence="12">
    <location>
        <begin position="79"/>
        <end position="204"/>
    </location>
</feature>
<dbReference type="PANTHER" id="PTHR11556:SF35">
    <property type="entry name" value="SEDOHEPTULOSE-1,7-BISPHOSPHATASE, CHLOROPLASTIC"/>
    <property type="match status" value="1"/>
</dbReference>
<dbReference type="PANTHER" id="PTHR11556">
    <property type="entry name" value="FRUCTOSE-1,6-BISPHOSPHATASE-RELATED"/>
    <property type="match status" value="1"/>
</dbReference>
<feature type="region of interest" description="Disordered" evidence="11">
    <location>
        <begin position="1"/>
        <end position="35"/>
    </location>
</feature>
<dbReference type="InterPro" id="IPR044015">
    <property type="entry name" value="FBPase_C_dom"/>
</dbReference>
<keyword evidence="14" id="KW-0614">Plasmid</keyword>
<evidence type="ECO:0000256" key="9">
    <source>
        <dbReference type="HAMAP-Rule" id="MF_01855"/>
    </source>
</evidence>
<comment type="caution">
    <text evidence="9">Lacks conserved residue(s) required for the propagation of feature annotation.</text>
</comment>
<evidence type="ECO:0000256" key="8">
    <source>
        <dbReference type="ARBA" id="ARBA00023277"/>
    </source>
</evidence>
<dbReference type="InterPro" id="IPR020548">
    <property type="entry name" value="Fructose_bisphosphatase_AS"/>
</dbReference>
<evidence type="ECO:0000259" key="13">
    <source>
        <dbReference type="Pfam" id="PF18913"/>
    </source>
</evidence>
<dbReference type="Pfam" id="PF18913">
    <property type="entry name" value="FBPase_C"/>
    <property type="match status" value="1"/>
</dbReference>
<comment type="cofactor">
    <cofactor evidence="9">
        <name>Mg(2+)</name>
        <dbReference type="ChEBI" id="CHEBI:18420"/>
    </cofactor>
    <text evidence="9">Binds 2 magnesium ions per subunit.</text>
</comment>
<sequence>MTLAQSGNLGSGPARSGTDPAAMLRLPGDRAATGRPLPEALAGDGPAAITLAIAQALPPLAARLAAGRLHGDPEAVVGTNDSGDRQKALDLAAHHHMLDALARAGVGRVLSEEAEAVIDLNPGAAYDVAIDPIDGSGSIGIGAPLGMLYSILPAAPEGFLRPGRALVGAGYASFGHSLDFGWTLGQGTHVATHDAEAGIFRVTREAVALKPAASTIAYNASNERHWAPGLQAWARDLRAGSEGPRGRDFNMRWLAAAVGELHRILLKGGVFLYPDDRRPGYGDGRLRLVYEAAPIAFLIEQAGGLATDGQGPILDRRPGSLHAMTPLYFGARDEIDTIHAYLATSKG</sequence>
<keyword evidence="7 9" id="KW-0460">Magnesium</keyword>
<comment type="pathway">
    <text evidence="2">Carbohydrate biosynthesis; Calvin cycle.</text>
</comment>
<dbReference type="GO" id="GO:0042132">
    <property type="term" value="F:fructose 1,6-bisphosphate 1-phosphatase activity"/>
    <property type="evidence" value="ECO:0007669"/>
    <property type="project" value="UniProtKB-UniRule"/>
</dbReference>
<evidence type="ECO:0000256" key="10">
    <source>
        <dbReference type="RuleBase" id="RU000508"/>
    </source>
</evidence>
<comment type="similarity">
    <text evidence="3 9 10">Belongs to the FBPase class 1 family.</text>
</comment>
<keyword evidence="5 9" id="KW-0479">Metal-binding</keyword>
<feature type="binding site" evidence="9">
    <location>
        <position position="131"/>
    </location>
    <ligand>
        <name>Mg(2+)</name>
        <dbReference type="ChEBI" id="CHEBI:18420"/>
        <label>1</label>
    </ligand>
</feature>
<organism evidence="14 15">
    <name type="scientific">Paracoccus yeei</name>
    <dbReference type="NCBI Taxonomy" id="147645"/>
    <lineage>
        <taxon>Bacteria</taxon>
        <taxon>Pseudomonadati</taxon>
        <taxon>Pseudomonadota</taxon>
        <taxon>Alphaproteobacteria</taxon>
        <taxon>Rhodobacterales</taxon>
        <taxon>Paracoccaceae</taxon>
        <taxon>Paracoccus</taxon>
    </lineage>
</organism>
<name>A0A386USC2_9RHOB</name>
<evidence type="ECO:0000256" key="2">
    <source>
        <dbReference type="ARBA" id="ARBA00005215"/>
    </source>
</evidence>
<comment type="subunit">
    <text evidence="9">Homotetramer.</text>
</comment>
<dbReference type="PROSITE" id="PS00124">
    <property type="entry name" value="FBPASE"/>
    <property type="match status" value="1"/>
</dbReference>
<dbReference type="Pfam" id="PF00316">
    <property type="entry name" value="FBPase"/>
    <property type="match status" value="1"/>
</dbReference>
<dbReference type="InterPro" id="IPR000146">
    <property type="entry name" value="FBPase_class-1"/>
</dbReference>
<dbReference type="GO" id="GO:0030388">
    <property type="term" value="P:fructose 1,6-bisphosphate metabolic process"/>
    <property type="evidence" value="ECO:0007669"/>
    <property type="project" value="TreeGrafter"/>
</dbReference>
<feature type="binding site" evidence="9">
    <location>
        <position position="131"/>
    </location>
    <ligand>
        <name>Mg(2+)</name>
        <dbReference type="ChEBI" id="CHEBI:18420"/>
        <label>2</label>
    </ligand>
</feature>
<evidence type="ECO:0000256" key="11">
    <source>
        <dbReference type="SAM" id="MobiDB-lite"/>
    </source>
</evidence>
<dbReference type="PIRSF" id="PIRSF000904">
    <property type="entry name" value="FBPtase_SBPase"/>
    <property type="match status" value="1"/>
</dbReference>
<dbReference type="GO" id="GO:0005829">
    <property type="term" value="C:cytosol"/>
    <property type="evidence" value="ECO:0007669"/>
    <property type="project" value="TreeGrafter"/>
</dbReference>
<dbReference type="GO" id="GO:0006094">
    <property type="term" value="P:gluconeogenesis"/>
    <property type="evidence" value="ECO:0007669"/>
    <property type="project" value="UniProtKB-UniRule"/>
</dbReference>
<keyword evidence="4 9" id="KW-0963">Cytoplasm</keyword>
<dbReference type="AlphaFoldDB" id="A0A386USC2"/>
<dbReference type="Proteomes" id="UP000272010">
    <property type="component" value="Plasmid pYEE2"/>
</dbReference>
<dbReference type="SUPFAM" id="SSF56655">
    <property type="entry name" value="Carbohydrate phosphatase"/>
    <property type="match status" value="1"/>
</dbReference>
<reference evidence="15" key="1">
    <citation type="submission" date="2018-07" db="EMBL/GenBank/DDBJ databases">
        <title>Genome Structure of the Opportunistic Pathogen Paracoccus yeei (Alphaproteobacteria) and Identification of Putative Virulence Factors.</title>
        <authorList>
            <person name="Lasek R."/>
            <person name="Szuplewska M."/>
            <person name="Mitura M."/>
            <person name="Decewicz P."/>
            <person name="Chmielowska C."/>
            <person name="Pawlot A."/>
            <person name="Sentkowska D."/>
            <person name="Czarnecki J."/>
            <person name="Bartosik D."/>
        </authorList>
    </citation>
    <scope>NUCLEOTIDE SEQUENCE [LARGE SCALE GENOMIC DNA]</scope>
    <source>
        <strain evidence="15">CCUG 32053</strain>
        <plasmid evidence="15">pyee2</plasmid>
    </source>
</reference>
<evidence type="ECO:0000313" key="14">
    <source>
        <dbReference type="EMBL" id="AYF03537.1"/>
    </source>
</evidence>
<dbReference type="GO" id="GO:0000287">
    <property type="term" value="F:magnesium ion binding"/>
    <property type="evidence" value="ECO:0007669"/>
    <property type="project" value="UniProtKB-UniRule"/>
</dbReference>
<dbReference type="HAMAP" id="MF_01855">
    <property type="entry name" value="FBPase_class1"/>
    <property type="match status" value="1"/>
</dbReference>
<evidence type="ECO:0000256" key="1">
    <source>
        <dbReference type="ARBA" id="ARBA00001273"/>
    </source>
</evidence>
<evidence type="ECO:0000256" key="5">
    <source>
        <dbReference type="ARBA" id="ARBA00022723"/>
    </source>
</evidence>
<evidence type="ECO:0000256" key="7">
    <source>
        <dbReference type="ARBA" id="ARBA00022842"/>
    </source>
</evidence>
<dbReference type="PRINTS" id="PR00115">
    <property type="entry name" value="F16BPHPHTASE"/>
</dbReference>
<feature type="binding site" evidence="9">
    <location>
        <position position="134"/>
    </location>
    <ligand>
        <name>Mg(2+)</name>
        <dbReference type="ChEBI" id="CHEBI:18420"/>
        <label>2</label>
    </ligand>
</feature>
<evidence type="ECO:0000256" key="4">
    <source>
        <dbReference type="ARBA" id="ARBA00022490"/>
    </source>
</evidence>
<comment type="catalytic activity">
    <reaction evidence="1 9">
        <text>beta-D-fructose 1,6-bisphosphate + H2O = beta-D-fructose 6-phosphate + phosphate</text>
        <dbReference type="Rhea" id="RHEA:11064"/>
        <dbReference type="ChEBI" id="CHEBI:15377"/>
        <dbReference type="ChEBI" id="CHEBI:32966"/>
        <dbReference type="ChEBI" id="CHEBI:43474"/>
        <dbReference type="ChEBI" id="CHEBI:57634"/>
        <dbReference type="EC" id="3.1.3.11"/>
    </reaction>
</comment>
<dbReference type="EC" id="3.1.3.11" evidence="9"/>